<organism evidence="1">
    <name type="scientific">Tanacetum cinerariifolium</name>
    <name type="common">Dalmatian daisy</name>
    <name type="synonym">Chrysanthemum cinerariifolium</name>
    <dbReference type="NCBI Taxonomy" id="118510"/>
    <lineage>
        <taxon>Eukaryota</taxon>
        <taxon>Viridiplantae</taxon>
        <taxon>Streptophyta</taxon>
        <taxon>Embryophyta</taxon>
        <taxon>Tracheophyta</taxon>
        <taxon>Spermatophyta</taxon>
        <taxon>Magnoliopsida</taxon>
        <taxon>eudicotyledons</taxon>
        <taxon>Gunneridae</taxon>
        <taxon>Pentapetalae</taxon>
        <taxon>asterids</taxon>
        <taxon>campanulids</taxon>
        <taxon>Asterales</taxon>
        <taxon>Asteraceae</taxon>
        <taxon>Asteroideae</taxon>
        <taxon>Anthemideae</taxon>
        <taxon>Anthemidinae</taxon>
        <taxon>Tanacetum</taxon>
    </lineage>
</organism>
<sequence>VCGDSYVVVMERGCLSLGASGTQSYGNIGQGVTPKPIGTTAESTDFVPINVTDAPTTDLNNTASILSGPTSYAKLVISELGKV</sequence>
<dbReference type="EMBL" id="BKCJ011742117">
    <property type="protein sequence ID" value="GFD49469.1"/>
    <property type="molecule type" value="Genomic_DNA"/>
</dbReference>
<comment type="caution">
    <text evidence="1">The sequence shown here is derived from an EMBL/GenBank/DDBJ whole genome shotgun (WGS) entry which is preliminary data.</text>
</comment>
<protein>
    <submittedName>
        <fullName evidence="1">Uncharacterized protein</fullName>
    </submittedName>
</protein>
<feature type="non-terminal residue" evidence="1">
    <location>
        <position position="1"/>
    </location>
</feature>
<name>A0A699WRC9_TANCI</name>
<dbReference type="AlphaFoldDB" id="A0A699WRC9"/>
<reference evidence="1" key="1">
    <citation type="journal article" date="2019" name="Sci. Rep.">
        <title>Draft genome of Tanacetum cinerariifolium, the natural source of mosquito coil.</title>
        <authorList>
            <person name="Yamashiro T."/>
            <person name="Shiraishi A."/>
            <person name="Satake H."/>
            <person name="Nakayama K."/>
        </authorList>
    </citation>
    <scope>NUCLEOTIDE SEQUENCE</scope>
</reference>
<accession>A0A699WRC9</accession>
<evidence type="ECO:0000313" key="1">
    <source>
        <dbReference type="EMBL" id="GFD49469.1"/>
    </source>
</evidence>
<gene>
    <name evidence="1" type="ORF">Tci_921438</name>
</gene>
<proteinExistence type="predicted"/>